<evidence type="ECO:0000256" key="1">
    <source>
        <dbReference type="SAM" id="MobiDB-lite"/>
    </source>
</evidence>
<proteinExistence type="predicted"/>
<evidence type="ECO:0000313" key="3">
    <source>
        <dbReference type="Proteomes" id="UP001500618"/>
    </source>
</evidence>
<comment type="caution">
    <text evidence="2">The sequence shown here is derived from an EMBL/GenBank/DDBJ whole genome shotgun (WGS) entry which is preliminary data.</text>
</comment>
<protein>
    <submittedName>
        <fullName evidence="2">Uncharacterized protein</fullName>
    </submittedName>
</protein>
<sequence length="296" mass="32539">MPELLGYLAHCVATVQEGQPGFDLASYRTDDGSWLPFAATGMRFFYGGFVCDPQQPGSTERLVPSRAIAERAVDHLQAQEYPATTLERLGDAATIDRLNLWDTKLTKPLQPYLDSMAASRPELAERIRGAHGRADLKKFAALVWKEGLSAQYAREAGGPVAVINTAPYERQTWFENERPAALGNGHTTRDDITYAGFTHAPLTAAEAAAGQKSQPLNAFTGPLTDRQADDYMTFPTAPAQPEQLEGLQTHANLEELYQHAVHTRDKTYASTPAAIARPPTPAPHPRYPPRPHRPTR</sequence>
<dbReference type="EMBL" id="BAAANY010000009">
    <property type="protein sequence ID" value="GAA1679458.1"/>
    <property type="molecule type" value="Genomic_DNA"/>
</dbReference>
<keyword evidence="3" id="KW-1185">Reference proteome</keyword>
<accession>A0ABP4SYV8</accession>
<reference evidence="3" key="1">
    <citation type="journal article" date="2019" name="Int. J. Syst. Evol. Microbiol.">
        <title>The Global Catalogue of Microorganisms (GCM) 10K type strain sequencing project: providing services to taxonomists for standard genome sequencing and annotation.</title>
        <authorList>
            <consortium name="The Broad Institute Genomics Platform"/>
            <consortium name="The Broad Institute Genome Sequencing Center for Infectious Disease"/>
            <person name="Wu L."/>
            <person name="Ma J."/>
        </authorList>
    </citation>
    <scope>NUCLEOTIDE SEQUENCE [LARGE SCALE GENOMIC DNA]</scope>
    <source>
        <strain evidence="3">JCM 14718</strain>
    </source>
</reference>
<dbReference type="Proteomes" id="UP001500618">
    <property type="component" value="Unassembled WGS sequence"/>
</dbReference>
<evidence type="ECO:0000313" key="2">
    <source>
        <dbReference type="EMBL" id="GAA1679458.1"/>
    </source>
</evidence>
<feature type="compositionally biased region" description="Basic residues" evidence="1">
    <location>
        <begin position="287"/>
        <end position="296"/>
    </location>
</feature>
<gene>
    <name evidence="2" type="ORF">GCM10009765_30840</name>
</gene>
<name>A0ABP4SYV8_9ACTN</name>
<organism evidence="2 3">
    <name type="scientific">Fodinicola feengrottensis</name>
    <dbReference type="NCBI Taxonomy" id="435914"/>
    <lineage>
        <taxon>Bacteria</taxon>
        <taxon>Bacillati</taxon>
        <taxon>Actinomycetota</taxon>
        <taxon>Actinomycetes</taxon>
        <taxon>Mycobacteriales</taxon>
        <taxon>Fodinicola</taxon>
    </lineage>
</organism>
<feature type="region of interest" description="Disordered" evidence="1">
    <location>
        <begin position="265"/>
        <end position="296"/>
    </location>
</feature>